<reference evidence="18" key="2">
    <citation type="submission" date="2025-08" db="UniProtKB">
        <authorList>
            <consortium name="Ensembl"/>
        </authorList>
    </citation>
    <scope>IDENTIFICATION</scope>
</reference>
<evidence type="ECO:0000256" key="11">
    <source>
        <dbReference type="ARBA" id="ARBA00023212"/>
    </source>
</evidence>
<reference evidence="18" key="3">
    <citation type="submission" date="2025-09" db="UniProtKB">
        <authorList>
            <consortium name="Ensembl"/>
        </authorList>
    </citation>
    <scope>IDENTIFICATION</scope>
</reference>
<dbReference type="SMART" id="SM00295">
    <property type="entry name" value="B41"/>
    <property type="match status" value="1"/>
</dbReference>
<dbReference type="InterPro" id="IPR014352">
    <property type="entry name" value="FERM/acyl-CoA-bd_prot_sf"/>
</dbReference>
<evidence type="ECO:0000256" key="10">
    <source>
        <dbReference type="ARBA" id="ARBA00023203"/>
    </source>
</evidence>
<dbReference type="Gene3D" id="1.20.80.10">
    <property type="match status" value="1"/>
</dbReference>
<name>A0AAY4DMP0_9TELE</name>
<dbReference type="Gene3D" id="2.30.29.30">
    <property type="entry name" value="Pleckstrin-homology domain (PH domain)/Phosphotyrosine-binding domain (PTB)"/>
    <property type="match status" value="1"/>
</dbReference>
<dbReference type="FunFam" id="2.30.29.30:FF:000002">
    <property type="entry name" value="Band 4.1-like protein 5 isoform 1"/>
    <property type="match status" value="1"/>
</dbReference>
<dbReference type="InterPro" id="IPR019747">
    <property type="entry name" value="FERM_CS"/>
</dbReference>
<dbReference type="InterPro" id="IPR018979">
    <property type="entry name" value="FERM_N"/>
</dbReference>
<dbReference type="InterPro" id="IPR019749">
    <property type="entry name" value="Band_41_domain"/>
</dbReference>
<dbReference type="Pfam" id="PF09379">
    <property type="entry name" value="FERM_N"/>
    <property type="match status" value="1"/>
</dbReference>
<dbReference type="GeneTree" id="ENSGT00940000155617"/>
<evidence type="ECO:0000313" key="18">
    <source>
        <dbReference type="Ensembl" id="ENSDCDP00010046693.1"/>
    </source>
</evidence>
<reference evidence="18 19" key="1">
    <citation type="submission" date="2020-06" db="EMBL/GenBank/DDBJ databases">
        <authorList>
            <consortium name="Wellcome Sanger Institute Data Sharing"/>
        </authorList>
    </citation>
    <scope>NUCLEOTIDE SEQUENCE [LARGE SCALE GENOMIC DNA]</scope>
</reference>
<dbReference type="GO" id="GO:0030866">
    <property type="term" value="P:cortical actin cytoskeleton organization"/>
    <property type="evidence" value="ECO:0007669"/>
    <property type="project" value="InterPro"/>
</dbReference>
<dbReference type="InterPro" id="IPR000299">
    <property type="entry name" value="FERM_domain"/>
</dbReference>
<dbReference type="InterPro" id="IPR019748">
    <property type="entry name" value="FERM_central"/>
</dbReference>
<dbReference type="PRINTS" id="PR00935">
    <property type="entry name" value="BAND41"/>
</dbReference>
<dbReference type="InterPro" id="IPR029071">
    <property type="entry name" value="Ubiquitin-like_domsf"/>
</dbReference>
<sequence>MRWRVTLLDNREKEWNLPTNATGQDLFDEVCECLNLLERDYYGLAIWDSQHTKTWLDVSRQIIRQVSGFVFSVKFYPPDPTKITEDITRYLLCLQLRKEILTGRLPCPSDTLPVLGSFILQSEFGQYDPDLLGDAYIRGLYLAPNQKSEDLQRMKELHQTYGSMSAAQADFLFLQNVKQLRMYGTDLHPAKDSDGEDVLLGVCSAGVVVYKEDEIENKFMWPRVLKLSYRRARFLIKTRPLQGDEWTTVFTLSSFRACKRLWKVCVEHHGFFRLSTAEPSRLNFLPWSKFRFHGHTEAESLRASADVTRPAPLFSRRARPNTGTVSVCVSPVHNTSHCSISVSNRLKKRFCTSRSGNTHTHTHTHTHRHPKVKGENIYVRHSMLMLEVLDVVLQHHASIRELKRIFMEAVPEPQPSEWEQHLSIHTSFHLEMELDSKEEVIR</sequence>
<protein>
    <recommendedName>
        <fullName evidence="14">Protein 4.1</fullName>
    </recommendedName>
    <alternativeName>
        <fullName evidence="15">Band 4.1</fullName>
    </alternativeName>
    <alternativeName>
        <fullName evidence="16">Erythrocyte membrane protein band 4.1</fullName>
    </alternativeName>
</protein>
<dbReference type="AlphaFoldDB" id="A0AAY4DMP0"/>
<dbReference type="InterPro" id="IPR035963">
    <property type="entry name" value="FERM_2"/>
</dbReference>
<dbReference type="GO" id="GO:0031032">
    <property type="term" value="P:actomyosin structure organization"/>
    <property type="evidence" value="ECO:0007669"/>
    <property type="project" value="TreeGrafter"/>
</dbReference>
<dbReference type="Pfam" id="PF00373">
    <property type="entry name" value="FERM_M"/>
    <property type="match status" value="1"/>
</dbReference>
<evidence type="ECO:0000256" key="2">
    <source>
        <dbReference type="ARBA" id="ARBA00004245"/>
    </source>
</evidence>
<dbReference type="InterPro" id="IPR000798">
    <property type="entry name" value="Ez/rad/moesin-like"/>
</dbReference>
<dbReference type="Ensembl" id="ENSDCDT00010056899.1">
    <property type="protein sequence ID" value="ENSDCDP00010046693.1"/>
    <property type="gene ID" value="ENSDCDG00010028459.1"/>
</dbReference>
<evidence type="ECO:0000256" key="16">
    <source>
        <dbReference type="ARBA" id="ARBA00032586"/>
    </source>
</evidence>
<evidence type="ECO:0000256" key="7">
    <source>
        <dbReference type="ARBA" id="ARBA00022618"/>
    </source>
</evidence>
<dbReference type="PROSITE" id="PS00661">
    <property type="entry name" value="FERM_2"/>
    <property type="match status" value="1"/>
</dbReference>
<dbReference type="Proteomes" id="UP000694580">
    <property type="component" value="Chromosome 5"/>
</dbReference>
<dbReference type="SUPFAM" id="SSF54236">
    <property type="entry name" value="Ubiquitin-like"/>
    <property type="match status" value="1"/>
</dbReference>
<dbReference type="PROSITE" id="PS50057">
    <property type="entry name" value="FERM_3"/>
    <property type="match status" value="1"/>
</dbReference>
<keyword evidence="13" id="KW-0131">Cell cycle</keyword>
<dbReference type="SMART" id="SM01196">
    <property type="entry name" value="FERM_C"/>
    <property type="match status" value="1"/>
</dbReference>
<dbReference type="PRINTS" id="PR00661">
    <property type="entry name" value="ERMFAMILY"/>
</dbReference>
<dbReference type="GO" id="GO:0005938">
    <property type="term" value="C:cell cortex"/>
    <property type="evidence" value="ECO:0007669"/>
    <property type="project" value="UniProtKB-SubCell"/>
</dbReference>
<dbReference type="PANTHER" id="PTHR23280:SF12">
    <property type="entry name" value="PROTEIN 4.1"/>
    <property type="match status" value="1"/>
</dbReference>
<dbReference type="Pfam" id="PF04382">
    <property type="entry name" value="SAB"/>
    <property type="match status" value="1"/>
</dbReference>
<keyword evidence="6" id="KW-0597">Phosphoprotein</keyword>
<proteinExistence type="predicted"/>
<evidence type="ECO:0000256" key="1">
    <source>
        <dbReference type="ARBA" id="ARBA00004123"/>
    </source>
</evidence>
<keyword evidence="9" id="KW-0112">Calmodulin-binding</keyword>
<dbReference type="GO" id="GO:0051301">
    <property type="term" value="P:cell division"/>
    <property type="evidence" value="ECO:0007669"/>
    <property type="project" value="UniProtKB-KW"/>
</dbReference>
<dbReference type="Gene3D" id="3.10.20.90">
    <property type="entry name" value="Phosphatidylinositol 3-kinase Catalytic Subunit, Chain A, domain 1"/>
    <property type="match status" value="1"/>
</dbReference>
<keyword evidence="11" id="KW-0206">Cytoskeleton</keyword>
<dbReference type="CDD" id="cd14473">
    <property type="entry name" value="FERM_B-lobe"/>
    <property type="match status" value="1"/>
</dbReference>
<dbReference type="InterPro" id="IPR007477">
    <property type="entry name" value="SAB_dom"/>
</dbReference>
<keyword evidence="4" id="KW-0813">Transport</keyword>
<evidence type="ECO:0000259" key="17">
    <source>
        <dbReference type="PROSITE" id="PS50057"/>
    </source>
</evidence>
<dbReference type="GO" id="GO:0005856">
    <property type="term" value="C:cytoskeleton"/>
    <property type="evidence" value="ECO:0007669"/>
    <property type="project" value="UniProtKB-SubCell"/>
</dbReference>
<evidence type="ECO:0000256" key="12">
    <source>
        <dbReference type="ARBA" id="ARBA00023242"/>
    </source>
</evidence>
<organism evidence="18 19">
    <name type="scientific">Denticeps clupeoides</name>
    <name type="common">denticle herring</name>
    <dbReference type="NCBI Taxonomy" id="299321"/>
    <lineage>
        <taxon>Eukaryota</taxon>
        <taxon>Metazoa</taxon>
        <taxon>Chordata</taxon>
        <taxon>Craniata</taxon>
        <taxon>Vertebrata</taxon>
        <taxon>Euteleostomi</taxon>
        <taxon>Actinopterygii</taxon>
        <taxon>Neopterygii</taxon>
        <taxon>Teleostei</taxon>
        <taxon>Clupei</taxon>
        <taxon>Clupeiformes</taxon>
        <taxon>Denticipitoidei</taxon>
        <taxon>Denticipitidae</taxon>
        <taxon>Denticeps</taxon>
    </lineage>
</organism>
<evidence type="ECO:0000256" key="4">
    <source>
        <dbReference type="ARBA" id="ARBA00022448"/>
    </source>
</evidence>
<dbReference type="Pfam" id="PF09380">
    <property type="entry name" value="FERM_C"/>
    <property type="match status" value="1"/>
</dbReference>
<evidence type="ECO:0000256" key="3">
    <source>
        <dbReference type="ARBA" id="ARBA00004544"/>
    </source>
</evidence>
<evidence type="ECO:0000256" key="14">
    <source>
        <dbReference type="ARBA" id="ARBA00023658"/>
    </source>
</evidence>
<dbReference type="GO" id="GO:0005886">
    <property type="term" value="C:plasma membrane"/>
    <property type="evidence" value="ECO:0007669"/>
    <property type="project" value="TreeGrafter"/>
</dbReference>
<evidence type="ECO:0000256" key="6">
    <source>
        <dbReference type="ARBA" id="ARBA00022553"/>
    </source>
</evidence>
<dbReference type="SUPFAM" id="SSF50729">
    <property type="entry name" value="PH domain-like"/>
    <property type="match status" value="1"/>
</dbReference>
<feature type="domain" description="FERM" evidence="17">
    <location>
        <begin position="1"/>
        <end position="276"/>
    </location>
</feature>
<evidence type="ECO:0000256" key="9">
    <source>
        <dbReference type="ARBA" id="ARBA00022860"/>
    </source>
</evidence>
<keyword evidence="12" id="KW-0539">Nucleus</keyword>
<dbReference type="SUPFAM" id="SSF47031">
    <property type="entry name" value="Second domain of FERM"/>
    <property type="match status" value="1"/>
</dbReference>
<keyword evidence="8" id="KW-0498">Mitosis</keyword>
<dbReference type="GO" id="GO:0005634">
    <property type="term" value="C:nucleus"/>
    <property type="evidence" value="ECO:0007669"/>
    <property type="project" value="UniProtKB-SubCell"/>
</dbReference>
<evidence type="ECO:0000256" key="15">
    <source>
        <dbReference type="ARBA" id="ARBA00030419"/>
    </source>
</evidence>
<keyword evidence="19" id="KW-1185">Reference proteome</keyword>
<evidence type="ECO:0000256" key="13">
    <source>
        <dbReference type="ARBA" id="ARBA00023306"/>
    </source>
</evidence>
<dbReference type="InterPro" id="IPR018980">
    <property type="entry name" value="FERM_PH-like_C"/>
</dbReference>
<evidence type="ECO:0000256" key="8">
    <source>
        <dbReference type="ARBA" id="ARBA00022776"/>
    </source>
</evidence>
<evidence type="ECO:0000313" key="19">
    <source>
        <dbReference type="Proteomes" id="UP000694580"/>
    </source>
</evidence>
<dbReference type="GO" id="GO:0005516">
    <property type="term" value="F:calmodulin binding"/>
    <property type="evidence" value="ECO:0007669"/>
    <property type="project" value="UniProtKB-KW"/>
</dbReference>
<evidence type="ECO:0000256" key="5">
    <source>
        <dbReference type="ARBA" id="ARBA00022490"/>
    </source>
</evidence>
<dbReference type="PANTHER" id="PTHR23280">
    <property type="entry name" value="4.1 G PROTEIN"/>
    <property type="match status" value="1"/>
</dbReference>
<dbReference type="GO" id="GO:0003779">
    <property type="term" value="F:actin binding"/>
    <property type="evidence" value="ECO:0007669"/>
    <property type="project" value="UniProtKB-KW"/>
</dbReference>
<keyword evidence="10" id="KW-0009">Actin-binding</keyword>
<comment type="subcellular location">
    <subcellularLocation>
        <location evidence="3">Cytoplasm</location>
        <location evidence="3">Cell cortex</location>
    </subcellularLocation>
    <subcellularLocation>
        <location evidence="2">Cytoplasm</location>
        <location evidence="2">Cytoskeleton</location>
    </subcellularLocation>
    <subcellularLocation>
        <location evidence="1">Nucleus</location>
    </subcellularLocation>
</comment>
<accession>A0AAY4DMP0</accession>
<keyword evidence="5" id="KW-0963">Cytoplasm</keyword>
<keyword evidence="7" id="KW-0132">Cell division</keyword>
<dbReference type="InterPro" id="IPR011993">
    <property type="entry name" value="PH-like_dom_sf"/>
</dbReference>